<proteinExistence type="predicted"/>
<feature type="compositionally biased region" description="Basic and acidic residues" evidence="1">
    <location>
        <begin position="440"/>
        <end position="452"/>
    </location>
</feature>
<dbReference type="RefSeq" id="XP_027617617.1">
    <property type="nucleotide sequence ID" value="XM_027761816.1"/>
</dbReference>
<reference evidence="2 3" key="1">
    <citation type="journal article" date="2018" name="Sci. Rep.">
        <title>Genome sequence of the cauliflower mushroom Sparassis crispa (Hanabiratake) and its association with beneficial usage.</title>
        <authorList>
            <person name="Kiyama R."/>
            <person name="Furutani Y."/>
            <person name="Kawaguchi K."/>
            <person name="Nakanishi T."/>
        </authorList>
    </citation>
    <scope>NUCLEOTIDE SEQUENCE [LARGE SCALE GENOMIC DNA]</scope>
</reference>
<dbReference type="AlphaFoldDB" id="A0A401GY26"/>
<dbReference type="EMBL" id="BFAD01000009">
    <property type="protein sequence ID" value="GBE86704.1"/>
    <property type="molecule type" value="Genomic_DNA"/>
</dbReference>
<comment type="caution">
    <text evidence="2">The sequence shown here is derived from an EMBL/GenBank/DDBJ whole genome shotgun (WGS) entry which is preliminary data.</text>
</comment>
<organism evidence="2 3">
    <name type="scientific">Sparassis crispa</name>
    <dbReference type="NCBI Taxonomy" id="139825"/>
    <lineage>
        <taxon>Eukaryota</taxon>
        <taxon>Fungi</taxon>
        <taxon>Dikarya</taxon>
        <taxon>Basidiomycota</taxon>
        <taxon>Agaricomycotina</taxon>
        <taxon>Agaricomycetes</taxon>
        <taxon>Polyporales</taxon>
        <taxon>Sparassidaceae</taxon>
        <taxon>Sparassis</taxon>
    </lineage>
</organism>
<feature type="region of interest" description="Disordered" evidence="1">
    <location>
        <begin position="24"/>
        <end position="48"/>
    </location>
</feature>
<name>A0A401GY26_9APHY</name>
<keyword evidence="3" id="KW-1185">Reference proteome</keyword>
<evidence type="ECO:0000313" key="3">
    <source>
        <dbReference type="Proteomes" id="UP000287166"/>
    </source>
</evidence>
<feature type="compositionally biased region" description="Polar residues" evidence="1">
    <location>
        <begin position="103"/>
        <end position="118"/>
    </location>
</feature>
<evidence type="ECO:0000313" key="2">
    <source>
        <dbReference type="EMBL" id="GBE86704.1"/>
    </source>
</evidence>
<dbReference type="Proteomes" id="UP000287166">
    <property type="component" value="Unassembled WGS sequence"/>
</dbReference>
<protein>
    <submittedName>
        <fullName evidence="2">Uncharacterized protein</fullName>
    </submittedName>
</protein>
<dbReference type="InParanoid" id="A0A401GY26"/>
<feature type="compositionally biased region" description="Acidic residues" evidence="1">
    <location>
        <begin position="424"/>
        <end position="439"/>
    </location>
</feature>
<gene>
    <name evidence="2" type="ORF">SCP_0905840</name>
</gene>
<dbReference type="GeneID" id="38783621"/>
<feature type="region of interest" description="Disordered" evidence="1">
    <location>
        <begin position="415"/>
        <end position="480"/>
    </location>
</feature>
<dbReference type="OrthoDB" id="3270344at2759"/>
<dbReference type="STRING" id="139825.A0A401GY26"/>
<accession>A0A401GY26</accession>
<feature type="region of interest" description="Disordered" evidence="1">
    <location>
        <begin position="103"/>
        <end position="133"/>
    </location>
</feature>
<sequence length="586" mass="64898">MEIENQQPAQTLSALMSSAAILPQKRKAPPAEGELSPGTFGMTDNQSVSVGTVDSQLPKGEYETGRVICEACGEGISFRDEITGGFTVKHWDEHRLQCPNISQQVQDATAPSPETQVDASQPPAKRRRAKRSEEERIDYLRSDPYVAQFEAYRVLCASCDKWIRLRPNSTYCSIPWDAHRKSCLAKKFAKNASPTDDRSNVFVTDPLVRKFDAERVLCRNCETWIRLGAHDNLLAVKKWMEHRAVCQQEITSTSAAPPSAANIPTIDSVPPPPKHLLALASSSSLPPPVPAGPPSPTVNPIAVQPMSNGVATVPQPSPSAFKDLNPLNFGPAHESRRRNAEQRAAALRSDPLVGDVEPNRVFCTLCQKWVQLRQDSSYCAYPWLQHRGKCLNRHQKRAQKDVELAAFRAQRTLSVTATPSVGADDSDGPESEEGVESGTEEEKGRRRAERREARKKAKAEALTQLRQEDEEKQGGVGVSMFDISGYDDDADGDYDMDPDVLRPRYTDLDSPSGRFDFIFGSVKHLFKSTFDQNDELTIAALVTYLNAAMPPDKHEDYDTAEVIKGAMALHERGDFIFQGDVLRVPN</sequence>
<evidence type="ECO:0000256" key="1">
    <source>
        <dbReference type="SAM" id="MobiDB-lite"/>
    </source>
</evidence>